<organism evidence="1 2">
    <name type="scientific">Salix purpurea</name>
    <name type="common">Purple osier willow</name>
    <dbReference type="NCBI Taxonomy" id="77065"/>
    <lineage>
        <taxon>Eukaryota</taxon>
        <taxon>Viridiplantae</taxon>
        <taxon>Streptophyta</taxon>
        <taxon>Embryophyta</taxon>
        <taxon>Tracheophyta</taxon>
        <taxon>Spermatophyta</taxon>
        <taxon>Magnoliopsida</taxon>
        <taxon>eudicotyledons</taxon>
        <taxon>Gunneridae</taxon>
        <taxon>Pentapetalae</taxon>
        <taxon>rosids</taxon>
        <taxon>fabids</taxon>
        <taxon>Malpighiales</taxon>
        <taxon>Salicaceae</taxon>
        <taxon>Saliceae</taxon>
        <taxon>Salix</taxon>
    </lineage>
</organism>
<dbReference type="Proteomes" id="UP001151532">
    <property type="component" value="Chromosome 4"/>
</dbReference>
<protein>
    <submittedName>
        <fullName evidence="1">Uncharacterized protein</fullName>
    </submittedName>
</protein>
<sequence>MEWISLCVLHTT</sequence>
<gene>
    <name evidence="1" type="ORF">OIU79_022771</name>
</gene>
<proteinExistence type="predicted"/>
<reference evidence="1" key="2">
    <citation type="journal article" date="2023" name="Int. J. Mol. Sci.">
        <title>De Novo Assembly and Annotation of 11 Diverse Shrub Willow (Salix) Genomes Reveals Novel Gene Organization in Sex-Linked Regions.</title>
        <authorList>
            <person name="Hyden B."/>
            <person name="Feng K."/>
            <person name="Yates T.B."/>
            <person name="Jawdy S."/>
            <person name="Cereghino C."/>
            <person name="Smart L.B."/>
            <person name="Muchero W."/>
        </authorList>
    </citation>
    <scope>NUCLEOTIDE SEQUENCE</scope>
    <source>
        <tissue evidence="1">Shoot tip</tissue>
    </source>
</reference>
<evidence type="ECO:0000313" key="2">
    <source>
        <dbReference type="Proteomes" id="UP001151532"/>
    </source>
</evidence>
<accession>A0A9Q0WI38</accession>
<evidence type="ECO:0000313" key="1">
    <source>
        <dbReference type="EMBL" id="KAJ6766866.1"/>
    </source>
</evidence>
<name>A0A9Q0WI38_SALPP</name>
<comment type="caution">
    <text evidence="1">The sequence shown here is derived from an EMBL/GenBank/DDBJ whole genome shotgun (WGS) entry which is preliminary data.</text>
</comment>
<dbReference type="EMBL" id="JAPFFK010000004">
    <property type="protein sequence ID" value="KAJ6766866.1"/>
    <property type="molecule type" value="Genomic_DNA"/>
</dbReference>
<reference evidence="1" key="1">
    <citation type="submission" date="2022-11" db="EMBL/GenBank/DDBJ databases">
        <authorList>
            <person name="Hyden B.L."/>
            <person name="Feng K."/>
            <person name="Yates T."/>
            <person name="Jawdy S."/>
            <person name="Smart L.B."/>
            <person name="Muchero W."/>
        </authorList>
    </citation>
    <scope>NUCLEOTIDE SEQUENCE</scope>
    <source>
        <tissue evidence="1">Shoot tip</tissue>
    </source>
</reference>
<keyword evidence="2" id="KW-1185">Reference proteome</keyword>